<proteinExistence type="predicted"/>
<sequence length="32" mass="3623">MKIYLLMLLIGAILASVHFTARADQRTKTLPH</sequence>
<dbReference type="Proteomes" id="UP000199615">
    <property type="component" value="Unassembled WGS sequence"/>
</dbReference>
<accession>A0A1H8NQ70</accession>
<evidence type="ECO:0000313" key="1">
    <source>
        <dbReference type="EMBL" id="SEO31841.1"/>
    </source>
</evidence>
<organism evidence="1 2">
    <name type="scientific">Rhodopseudomonas pseudopalustris</name>
    <dbReference type="NCBI Taxonomy" id="1513892"/>
    <lineage>
        <taxon>Bacteria</taxon>
        <taxon>Pseudomonadati</taxon>
        <taxon>Pseudomonadota</taxon>
        <taxon>Alphaproteobacteria</taxon>
        <taxon>Hyphomicrobiales</taxon>
        <taxon>Nitrobacteraceae</taxon>
        <taxon>Rhodopseudomonas</taxon>
    </lineage>
</organism>
<protein>
    <submittedName>
        <fullName evidence="1">Uncharacterized protein</fullName>
    </submittedName>
</protein>
<dbReference type="EMBL" id="FODT01000002">
    <property type="protein sequence ID" value="SEO31841.1"/>
    <property type="molecule type" value="Genomic_DNA"/>
</dbReference>
<name>A0A1H8NQ70_9BRAD</name>
<evidence type="ECO:0000313" key="2">
    <source>
        <dbReference type="Proteomes" id="UP000199615"/>
    </source>
</evidence>
<keyword evidence="2" id="KW-1185">Reference proteome</keyword>
<dbReference type="AlphaFoldDB" id="A0A1H8NQ70"/>
<reference evidence="2" key="1">
    <citation type="submission" date="2016-10" db="EMBL/GenBank/DDBJ databases">
        <authorList>
            <person name="Varghese N."/>
            <person name="Submissions S."/>
        </authorList>
    </citation>
    <scope>NUCLEOTIDE SEQUENCE [LARGE SCALE GENOMIC DNA]</scope>
    <source>
        <strain evidence="2">DSM 123</strain>
    </source>
</reference>
<gene>
    <name evidence="1" type="ORF">SAMN05444123_102225</name>
</gene>